<dbReference type="EMBL" id="MK613346">
    <property type="protein sequence ID" value="QBQ72664.1"/>
    <property type="molecule type" value="Genomic_DNA"/>
</dbReference>
<dbReference type="Proteomes" id="UP000424671">
    <property type="component" value="Segment"/>
</dbReference>
<sequence length="130" mass="13108">MAALSDHAEKLLLDWMMTSGTATRPTAWFVALYTAAPSDAGGGTEVSGAGYARQAVAFNAASTPGGTTSNTADVSFTAAGGNYGTVTHLGIFDASSAGNLLWHGALTANKTVEDGDTITFTAGNIDLTMA</sequence>
<dbReference type="InterPro" id="IPR056908">
    <property type="entry name" value="Gp80-like"/>
</dbReference>
<accession>A0A646QW86</accession>
<evidence type="ECO:0000313" key="1">
    <source>
        <dbReference type="EMBL" id="QBQ72664.1"/>
    </source>
</evidence>
<proteinExistence type="predicted"/>
<gene>
    <name evidence="1" type="ORF">CRP4_gp55</name>
</gene>
<protein>
    <submittedName>
        <fullName evidence="1">Uncharacterized protein</fullName>
    </submittedName>
</protein>
<evidence type="ECO:0000313" key="2">
    <source>
        <dbReference type="Proteomes" id="UP000424671"/>
    </source>
</evidence>
<name>A0A646QW86_9CAUD</name>
<dbReference type="Pfam" id="PF23140">
    <property type="entry name" value="Gp80"/>
    <property type="match status" value="1"/>
</dbReference>
<organism evidence="1 2">
    <name type="scientific">Roseobacter phage CRP-4</name>
    <dbReference type="NCBI Taxonomy" id="2559283"/>
    <lineage>
        <taxon>Viruses</taxon>
        <taxon>Duplodnaviria</taxon>
        <taxon>Heunggongvirae</taxon>
        <taxon>Uroviricota</taxon>
        <taxon>Caudoviricetes</taxon>
        <taxon>Zobellviridae</taxon>
        <taxon>Cobavirinae</taxon>
        <taxon>Veravirus</taxon>
    </lineage>
</organism>
<reference evidence="1 2" key="1">
    <citation type="journal article" date="2019" name="mSystems">
        <title>Diverse, abundant and novel viruses infecting the marine abundant Roseobacter RCA lineage.</title>
        <authorList>
            <person name="Zhang Z.F."/>
            <person name="Chen F."/>
            <person name="Chu X."/>
            <person name="Zhang H."/>
            <person name="Luo H.W."/>
            <person name="Zhai Z.Q."/>
            <person name="Yang M.Y."/>
            <person name="Zhao Y.L."/>
        </authorList>
    </citation>
    <scope>NUCLEOTIDE SEQUENCE [LARGE SCALE GENOMIC DNA]</scope>
</reference>